<sequence>MTTLDVFHLAIPTHDLDATEAFYTNVVGATRARRYDDRVTFRFFEHQVVCHLDPEFAPAADLDPFANIYPRHFGLTFRNGDDFDAFHERCARSGWHWFRPWANRFGDLPERHRTFFLADPTGNLLEFKHYEAERYIY</sequence>
<dbReference type="Gene3D" id="3.10.180.10">
    <property type="entry name" value="2,3-Dihydroxybiphenyl 1,2-Dioxygenase, domain 1"/>
    <property type="match status" value="1"/>
</dbReference>
<dbReference type="PANTHER" id="PTHR39434">
    <property type="match status" value="1"/>
</dbReference>
<dbReference type="EMBL" id="FWFR01000001">
    <property type="protein sequence ID" value="SLN22727.1"/>
    <property type="molecule type" value="Genomic_DNA"/>
</dbReference>
<keyword evidence="3" id="KW-1185">Reference proteome</keyword>
<dbReference type="InParanoid" id="A0A1Y5RQ55"/>
<accession>A0A1Y5RQ55</accession>
<name>A0A1Y5RQ55_9PROT</name>
<feature type="domain" description="VOC" evidence="1">
    <location>
        <begin position="5"/>
        <end position="130"/>
    </location>
</feature>
<dbReference type="PANTHER" id="PTHR39434:SF1">
    <property type="entry name" value="VOC DOMAIN-CONTAINING PROTEIN"/>
    <property type="match status" value="1"/>
</dbReference>
<evidence type="ECO:0000313" key="3">
    <source>
        <dbReference type="Proteomes" id="UP000193200"/>
    </source>
</evidence>
<proteinExistence type="predicted"/>
<dbReference type="SUPFAM" id="SSF54593">
    <property type="entry name" value="Glyoxalase/Bleomycin resistance protein/Dihydroxybiphenyl dioxygenase"/>
    <property type="match status" value="1"/>
</dbReference>
<dbReference type="InterPro" id="IPR037523">
    <property type="entry name" value="VOC_core"/>
</dbReference>
<evidence type="ECO:0000313" key="2">
    <source>
        <dbReference type="EMBL" id="SLN22727.1"/>
    </source>
</evidence>
<dbReference type="OrthoDB" id="793940at2"/>
<dbReference type="Proteomes" id="UP000193200">
    <property type="component" value="Unassembled WGS sequence"/>
</dbReference>
<dbReference type="InterPro" id="IPR004360">
    <property type="entry name" value="Glyas_Fos-R_dOase_dom"/>
</dbReference>
<dbReference type="RefSeq" id="WP_085881931.1">
    <property type="nucleotide sequence ID" value="NZ_FWFR01000001.1"/>
</dbReference>
<organism evidence="2 3">
    <name type="scientific">Oceanibacterium hippocampi</name>
    <dbReference type="NCBI Taxonomy" id="745714"/>
    <lineage>
        <taxon>Bacteria</taxon>
        <taxon>Pseudomonadati</taxon>
        <taxon>Pseudomonadota</taxon>
        <taxon>Alphaproteobacteria</taxon>
        <taxon>Sneathiellales</taxon>
        <taxon>Sneathiellaceae</taxon>
        <taxon>Oceanibacterium</taxon>
    </lineage>
</organism>
<dbReference type="Pfam" id="PF00903">
    <property type="entry name" value="Glyoxalase"/>
    <property type="match status" value="1"/>
</dbReference>
<dbReference type="InterPro" id="IPR029068">
    <property type="entry name" value="Glyas_Bleomycin-R_OHBP_Dase"/>
</dbReference>
<reference evidence="2 3" key="1">
    <citation type="submission" date="2017-03" db="EMBL/GenBank/DDBJ databases">
        <authorList>
            <person name="Afonso C.L."/>
            <person name="Miller P.J."/>
            <person name="Scott M.A."/>
            <person name="Spackman E."/>
            <person name="Goraichik I."/>
            <person name="Dimitrov K.M."/>
            <person name="Suarez D.L."/>
            <person name="Swayne D.E."/>
        </authorList>
    </citation>
    <scope>NUCLEOTIDE SEQUENCE [LARGE SCALE GENOMIC DNA]</scope>
    <source>
        <strain evidence="2 3">CECT 7691</strain>
    </source>
</reference>
<dbReference type="PROSITE" id="PS51819">
    <property type="entry name" value="VOC"/>
    <property type="match status" value="1"/>
</dbReference>
<protein>
    <submittedName>
        <fullName evidence="2">Glyoxalase-like domain protein</fullName>
    </submittedName>
</protein>
<gene>
    <name evidence="2" type="ORF">OCH7691_00607</name>
</gene>
<evidence type="ECO:0000259" key="1">
    <source>
        <dbReference type="PROSITE" id="PS51819"/>
    </source>
</evidence>
<dbReference type="AlphaFoldDB" id="A0A1Y5RQ55"/>